<keyword evidence="1 4" id="KW-0378">Hydrolase</keyword>
<accession>A0ABP9E928</accession>
<dbReference type="PANTHER" id="PTHR42872:SF6">
    <property type="entry name" value="PROTEIN-GLUTAMATE METHYLESTERASE_PROTEIN-GLUTAMINE GLUTAMINASE"/>
    <property type="match status" value="1"/>
</dbReference>
<gene>
    <name evidence="6" type="ORF">GCM10023203_22540</name>
</gene>
<feature type="active site" evidence="4">
    <location>
        <position position="134"/>
    </location>
</feature>
<dbReference type="Proteomes" id="UP001500457">
    <property type="component" value="Unassembled WGS sequence"/>
</dbReference>
<evidence type="ECO:0000259" key="5">
    <source>
        <dbReference type="PROSITE" id="PS50122"/>
    </source>
</evidence>
<dbReference type="Pfam" id="PF01339">
    <property type="entry name" value="CheB_methylest"/>
    <property type="match status" value="1"/>
</dbReference>
<dbReference type="InterPro" id="IPR035909">
    <property type="entry name" value="CheB_C"/>
</dbReference>
<reference evidence="7" key="1">
    <citation type="journal article" date="2019" name="Int. J. Syst. Evol. Microbiol.">
        <title>The Global Catalogue of Microorganisms (GCM) 10K type strain sequencing project: providing services to taxonomists for standard genome sequencing and annotation.</title>
        <authorList>
            <consortium name="The Broad Institute Genomics Platform"/>
            <consortium name="The Broad Institute Genome Sequencing Center for Infectious Disease"/>
            <person name="Wu L."/>
            <person name="Ma J."/>
        </authorList>
    </citation>
    <scope>NUCLEOTIDE SEQUENCE [LARGE SCALE GENOMIC DNA]</scope>
    <source>
        <strain evidence="7">JCM 17983</strain>
    </source>
</reference>
<keyword evidence="4" id="KW-0145">Chemotaxis</keyword>
<evidence type="ECO:0000313" key="7">
    <source>
        <dbReference type="Proteomes" id="UP001500457"/>
    </source>
</evidence>
<dbReference type="CDD" id="cd16433">
    <property type="entry name" value="CheB"/>
    <property type="match status" value="1"/>
</dbReference>
<dbReference type="EMBL" id="BAABHQ010000004">
    <property type="protein sequence ID" value="GAA4872333.1"/>
    <property type="molecule type" value="Genomic_DNA"/>
</dbReference>
<dbReference type="PROSITE" id="PS50122">
    <property type="entry name" value="CHEB"/>
    <property type="match status" value="1"/>
</dbReference>
<feature type="active site" evidence="4">
    <location>
        <position position="42"/>
    </location>
</feature>
<evidence type="ECO:0000256" key="2">
    <source>
        <dbReference type="ARBA" id="ARBA00039140"/>
    </source>
</evidence>
<dbReference type="EC" id="3.1.1.61" evidence="2"/>
<dbReference type="RefSeq" id="WP_274230539.1">
    <property type="nucleotide sequence ID" value="NZ_BAABHQ010000004.1"/>
</dbReference>
<dbReference type="Gene3D" id="3.40.50.180">
    <property type="entry name" value="Methylesterase CheB, C-terminal domain"/>
    <property type="match status" value="1"/>
</dbReference>
<dbReference type="PANTHER" id="PTHR42872">
    <property type="entry name" value="PROTEIN-GLUTAMATE METHYLESTERASE/PROTEIN-GLUTAMINE GLUTAMINASE"/>
    <property type="match status" value="1"/>
</dbReference>
<dbReference type="PIRSF" id="PIRSF036461">
    <property type="entry name" value="Chmtx_methlestr"/>
    <property type="match status" value="1"/>
</dbReference>
<organism evidence="6 7">
    <name type="scientific">Actinomycetospora straminea</name>
    <dbReference type="NCBI Taxonomy" id="663607"/>
    <lineage>
        <taxon>Bacteria</taxon>
        <taxon>Bacillati</taxon>
        <taxon>Actinomycetota</taxon>
        <taxon>Actinomycetes</taxon>
        <taxon>Pseudonocardiales</taxon>
        <taxon>Pseudonocardiaceae</taxon>
        <taxon>Actinomycetospora</taxon>
    </lineage>
</organism>
<protein>
    <recommendedName>
        <fullName evidence="2">protein-glutamate methylesterase</fullName>
        <ecNumber evidence="2">3.1.1.61</ecNumber>
    </recommendedName>
</protein>
<sequence>MAANGSPVVIGVGASAGGVEALLELAGVLDADLPAAVLVVLHQPADAPTVLPGLMDKRCALPVRHARDGDDLVAGTVLLAPPDHHLLIVRGRLEVTRGPRENGHRPAIDPLFRSIAVEAGPAGIGCVLSGLLDDGAAGLLALVRHGGTAMVQDPDESLYASMPQAALEQVPGAIVRSVAELGAAFSDLATRPVIGGRRPDPRLVREVAASRAGANVDDEDRPDGPAAGLVCPDCSGPLFDLSEGNMLRYRCRVGHAWSEQSLSSVQDDGIERALFTALQALEDKADLQHRIARTATERGSTRTADRAREAAHHALASAGLVRDLLAEREAGDSA</sequence>
<proteinExistence type="predicted"/>
<evidence type="ECO:0000256" key="3">
    <source>
        <dbReference type="ARBA" id="ARBA00048267"/>
    </source>
</evidence>
<evidence type="ECO:0000256" key="4">
    <source>
        <dbReference type="PROSITE-ProRule" id="PRU00050"/>
    </source>
</evidence>
<comment type="caution">
    <text evidence="6">The sequence shown here is derived from an EMBL/GenBank/DDBJ whole genome shotgun (WGS) entry which is preliminary data.</text>
</comment>
<dbReference type="InterPro" id="IPR011247">
    <property type="entry name" value="Chemotax_prot-Glu_Me-esterase"/>
</dbReference>
<dbReference type="InterPro" id="IPR000673">
    <property type="entry name" value="Sig_transdc_resp-reg_Me-estase"/>
</dbReference>
<keyword evidence="7" id="KW-1185">Reference proteome</keyword>
<dbReference type="SUPFAM" id="SSF52738">
    <property type="entry name" value="Methylesterase CheB, C-terminal domain"/>
    <property type="match status" value="1"/>
</dbReference>
<evidence type="ECO:0000313" key="6">
    <source>
        <dbReference type="EMBL" id="GAA4872333.1"/>
    </source>
</evidence>
<name>A0ABP9E928_9PSEU</name>
<comment type="catalytic activity">
    <reaction evidence="3">
        <text>[protein]-L-glutamate 5-O-methyl ester + H2O = L-glutamyl-[protein] + methanol + H(+)</text>
        <dbReference type="Rhea" id="RHEA:23236"/>
        <dbReference type="Rhea" id="RHEA-COMP:10208"/>
        <dbReference type="Rhea" id="RHEA-COMP:10311"/>
        <dbReference type="ChEBI" id="CHEBI:15377"/>
        <dbReference type="ChEBI" id="CHEBI:15378"/>
        <dbReference type="ChEBI" id="CHEBI:17790"/>
        <dbReference type="ChEBI" id="CHEBI:29973"/>
        <dbReference type="ChEBI" id="CHEBI:82795"/>
        <dbReference type="EC" id="3.1.1.61"/>
    </reaction>
</comment>
<feature type="domain" description="CheB-type methylesterase" evidence="5">
    <location>
        <begin position="3"/>
        <end position="185"/>
    </location>
</feature>
<evidence type="ECO:0000256" key="1">
    <source>
        <dbReference type="ARBA" id="ARBA00022801"/>
    </source>
</evidence>
<feature type="active site" evidence="4">
    <location>
        <position position="15"/>
    </location>
</feature>